<comment type="caution">
    <text evidence="3">The sequence shown here is derived from an EMBL/GenBank/DDBJ whole genome shotgun (WGS) entry which is preliminary data.</text>
</comment>
<dbReference type="PANTHER" id="PTHR35176:SF6">
    <property type="entry name" value="HEME OXYGENASE HI_0854-RELATED"/>
    <property type="match status" value="1"/>
</dbReference>
<keyword evidence="4" id="KW-1185">Reference proteome</keyword>
<reference evidence="3 4" key="1">
    <citation type="submission" date="2022-10" db="EMBL/GenBank/DDBJ databases">
        <title>Marinomonas transparenta sp. nov. and Marinomonas sargassi sp. nov., isolated from marine alga (Sargassum natans (L.) Gaillon).</title>
        <authorList>
            <person name="Wang Y."/>
        </authorList>
    </citation>
    <scope>NUCLEOTIDE SEQUENCE [LARGE SCALE GENOMIC DNA]</scope>
    <source>
        <strain evidence="3 4">C2222</strain>
    </source>
</reference>
<organism evidence="3 4">
    <name type="scientific">Marinomonas sargassi</name>
    <dbReference type="NCBI Taxonomy" id="2984494"/>
    <lineage>
        <taxon>Bacteria</taxon>
        <taxon>Pseudomonadati</taxon>
        <taxon>Pseudomonadota</taxon>
        <taxon>Gammaproteobacteria</taxon>
        <taxon>Oceanospirillales</taxon>
        <taxon>Oceanospirillaceae</taxon>
        <taxon>Marinomonas</taxon>
    </lineage>
</organism>
<proteinExistence type="predicted"/>
<accession>A0ABT2YQ61</accession>
<dbReference type="Proteomes" id="UP001209713">
    <property type="component" value="Unassembled WGS sequence"/>
</dbReference>
<dbReference type="InterPro" id="IPR014419">
    <property type="entry name" value="HutZ"/>
</dbReference>
<dbReference type="RefSeq" id="WP_263529389.1">
    <property type="nucleotide sequence ID" value="NZ_JAOVZB010000001.1"/>
</dbReference>
<dbReference type="InterPro" id="IPR011576">
    <property type="entry name" value="Pyridox_Oxase_N"/>
</dbReference>
<dbReference type="SUPFAM" id="SSF50475">
    <property type="entry name" value="FMN-binding split barrel"/>
    <property type="match status" value="1"/>
</dbReference>
<protein>
    <submittedName>
        <fullName evidence="3">Pyridoxamine 5'-phosphate oxidase family protein</fullName>
    </submittedName>
</protein>
<name>A0ABT2YQ61_9GAMM</name>
<dbReference type="Pfam" id="PF01243">
    <property type="entry name" value="PNPOx_N"/>
    <property type="match status" value="1"/>
</dbReference>
<dbReference type="PIRSF" id="PIRSF004633">
    <property type="entry name" value="UCP_PLP_oxd"/>
    <property type="match status" value="1"/>
</dbReference>
<dbReference type="Gene3D" id="2.30.110.10">
    <property type="entry name" value="Electron Transport, Fmn-binding Protein, Chain A"/>
    <property type="match status" value="1"/>
</dbReference>
<feature type="domain" description="Pyridoxamine 5'-phosphate oxidase N-terminal" evidence="2">
    <location>
        <begin position="12"/>
        <end position="142"/>
    </location>
</feature>
<evidence type="ECO:0000259" key="2">
    <source>
        <dbReference type="Pfam" id="PF01243"/>
    </source>
</evidence>
<sequence length="167" mass="18802">MANAKLGQKVIEEIEAFIQSRKSLMLSTLGEDNLPSASYAPFVTYDQHLYIFISGLASHTQNLIDRPHASLLFIEDEDNCANVFARLRLSYQITSNVISRDEPLWHQAIQAMTEKLGEQVTQLSQLGDFVLFQLTPTSGRFVKGFGKAYELEGENLQINSIKHIRGN</sequence>
<dbReference type="InterPro" id="IPR012349">
    <property type="entry name" value="Split_barrel_FMN-bd"/>
</dbReference>
<evidence type="ECO:0000313" key="3">
    <source>
        <dbReference type="EMBL" id="MCV2402022.1"/>
    </source>
</evidence>
<evidence type="ECO:0000256" key="1">
    <source>
        <dbReference type="ARBA" id="ARBA00023002"/>
    </source>
</evidence>
<keyword evidence="1" id="KW-0560">Oxidoreductase</keyword>
<dbReference type="InterPro" id="IPR052019">
    <property type="entry name" value="F420H2_bilvrd_red/Heme_oxyg"/>
</dbReference>
<evidence type="ECO:0000313" key="4">
    <source>
        <dbReference type="Proteomes" id="UP001209713"/>
    </source>
</evidence>
<dbReference type="EMBL" id="JAOVZB010000001">
    <property type="protein sequence ID" value="MCV2402022.1"/>
    <property type="molecule type" value="Genomic_DNA"/>
</dbReference>
<dbReference type="PANTHER" id="PTHR35176">
    <property type="entry name" value="HEME OXYGENASE HI_0854-RELATED"/>
    <property type="match status" value="1"/>
</dbReference>
<gene>
    <name evidence="3" type="ORF">OFY17_03885</name>
</gene>